<dbReference type="Gene3D" id="3.30.300.20">
    <property type="match status" value="1"/>
</dbReference>
<gene>
    <name evidence="1" type="ORF">ATL41_2227</name>
</gene>
<evidence type="ECO:0000313" key="2">
    <source>
        <dbReference type="Proteomes" id="UP000221394"/>
    </source>
</evidence>
<dbReference type="InterPro" id="IPR015946">
    <property type="entry name" value="KH_dom-like_a/b"/>
</dbReference>
<dbReference type="OrthoDB" id="4703953at2"/>
<evidence type="ECO:0000313" key="1">
    <source>
        <dbReference type="EMBL" id="PFG37465.1"/>
    </source>
</evidence>
<proteinExistence type="predicted"/>
<keyword evidence="2" id="KW-1185">Reference proteome</keyword>
<protein>
    <submittedName>
        <fullName evidence="1">Putative OsmC-like protein</fullName>
    </submittedName>
</protein>
<name>A0A2A9EGS9_9MICO</name>
<comment type="caution">
    <text evidence="1">The sequence shown here is derived from an EMBL/GenBank/DDBJ whole genome shotgun (WGS) entry which is preliminary data.</text>
</comment>
<dbReference type="InterPro" id="IPR036102">
    <property type="entry name" value="OsmC/Ohrsf"/>
</dbReference>
<organism evidence="1 2">
    <name type="scientific">Flavimobilis soli</name>
    <dbReference type="NCBI Taxonomy" id="442709"/>
    <lineage>
        <taxon>Bacteria</taxon>
        <taxon>Bacillati</taxon>
        <taxon>Actinomycetota</taxon>
        <taxon>Actinomycetes</taxon>
        <taxon>Micrococcales</taxon>
        <taxon>Jonesiaceae</taxon>
        <taxon>Flavimobilis</taxon>
    </lineage>
</organism>
<dbReference type="RefSeq" id="WP_098458510.1">
    <property type="nucleotide sequence ID" value="NZ_PDJH01000001.1"/>
</dbReference>
<reference evidence="1 2" key="1">
    <citation type="submission" date="2017-10" db="EMBL/GenBank/DDBJ databases">
        <title>Sequencing the genomes of 1000 actinobacteria strains.</title>
        <authorList>
            <person name="Klenk H.-P."/>
        </authorList>
    </citation>
    <scope>NUCLEOTIDE SEQUENCE [LARGE SCALE GENOMIC DNA]</scope>
    <source>
        <strain evidence="1 2">DSM 21574</strain>
    </source>
</reference>
<dbReference type="InterPro" id="IPR003718">
    <property type="entry name" value="OsmC/Ohr_fam"/>
</dbReference>
<dbReference type="Pfam" id="PF02566">
    <property type="entry name" value="OsmC"/>
    <property type="match status" value="1"/>
</dbReference>
<dbReference type="SUPFAM" id="SSF82784">
    <property type="entry name" value="OsmC-like"/>
    <property type="match status" value="1"/>
</dbReference>
<dbReference type="AlphaFoldDB" id="A0A2A9EGS9"/>
<dbReference type="Proteomes" id="UP000221394">
    <property type="component" value="Unassembled WGS sequence"/>
</dbReference>
<sequence length="169" mass="17897">MTIDPALAAALAEESVPAVAPDAVWIERVGPRQYAGFNGRGARVAIGSTEHDGRFTPGELLKLALVGCTGLSSDVSFARRLGPDYKARIDVTSVKNVEEERYTELVEKLEVDLSALEPDARDRLLTVVSRAIDASCTVGRTIKSGATVTLSVIDEASGETVAHTSEDGI</sequence>
<dbReference type="EMBL" id="PDJH01000001">
    <property type="protein sequence ID" value="PFG37465.1"/>
    <property type="molecule type" value="Genomic_DNA"/>
</dbReference>
<accession>A0A2A9EGS9</accession>